<dbReference type="EMBL" id="UOFR01000034">
    <property type="protein sequence ID" value="VAW95551.1"/>
    <property type="molecule type" value="Genomic_DNA"/>
</dbReference>
<proteinExistence type="predicted"/>
<dbReference type="PROSITE" id="PS51503">
    <property type="entry name" value="HIG1"/>
    <property type="match status" value="1"/>
</dbReference>
<evidence type="ECO:0000313" key="7">
    <source>
        <dbReference type="EMBL" id="VAW95551.1"/>
    </source>
</evidence>
<name>A0A3B0ZUZ2_9ZZZZ</name>
<evidence type="ECO:0000256" key="4">
    <source>
        <dbReference type="ARBA" id="ARBA00023136"/>
    </source>
</evidence>
<evidence type="ECO:0000256" key="5">
    <source>
        <dbReference type="SAM" id="Phobius"/>
    </source>
</evidence>
<reference evidence="7" key="1">
    <citation type="submission" date="2018-06" db="EMBL/GenBank/DDBJ databases">
        <authorList>
            <person name="Zhirakovskaya E."/>
        </authorList>
    </citation>
    <scope>NUCLEOTIDE SEQUENCE</scope>
</reference>
<feature type="domain" description="HIG1" evidence="6">
    <location>
        <begin position="1"/>
        <end position="64"/>
    </location>
</feature>
<feature type="transmembrane region" description="Helical" evidence="5">
    <location>
        <begin position="45"/>
        <end position="63"/>
    </location>
</feature>
<organism evidence="7">
    <name type="scientific">hydrothermal vent metagenome</name>
    <dbReference type="NCBI Taxonomy" id="652676"/>
    <lineage>
        <taxon>unclassified sequences</taxon>
        <taxon>metagenomes</taxon>
        <taxon>ecological metagenomes</taxon>
    </lineage>
</organism>
<keyword evidence="3 5" id="KW-1133">Transmembrane helix</keyword>
<evidence type="ECO:0000256" key="3">
    <source>
        <dbReference type="ARBA" id="ARBA00022989"/>
    </source>
</evidence>
<dbReference type="GO" id="GO:0005739">
    <property type="term" value="C:mitochondrion"/>
    <property type="evidence" value="ECO:0007669"/>
    <property type="project" value="UniProtKB-SubCell"/>
</dbReference>
<evidence type="ECO:0000256" key="1">
    <source>
        <dbReference type="ARBA" id="ARBA00004173"/>
    </source>
</evidence>
<dbReference type="InterPro" id="IPR007667">
    <property type="entry name" value="Hypoxia_induced_domain"/>
</dbReference>
<comment type="subcellular location">
    <subcellularLocation>
        <location evidence="1">Mitochondrion</location>
    </subcellularLocation>
</comment>
<keyword evidence="4 5" id="KW-0472">Membrane</keyword>
<gene>
    <name evidence="7" type="ORF">MNBD_GAMMA21-1483</name>
</gene>
<evidence type="ECO:0000259" key="6">
    <source>
        <dbReference type="PROSITE" id="PS51503"/>
    </source>
</evidence>
<dbReference type="AlphaFoldDB" id="A0A3B0ZUZ2"/>
<keyword evidence="2 5" id="KW-0812">Transmembrane</keyword>
<protein>
    <recommendedName>
        <fullName evidence="6">HIG1 domain-containing protein</fullName>
    </recommendedName>
</protein>
<dbReference type="Gene3D" id="6.10.140.1320">
    <property type="match status" value="1"/>
</dbReference>
<feature type="transmembrane region" description="Helical" evidence="5">
    <location>
        <begin position="6"/>
        <end position="24"/>
    </location>
</feature>
<sequence length="64" mass="6838">MTILTTLIMVALLGTVVTLVWGIGSMAHGGRFDLKHSTQLMSARVILQGLIIVLMLIAFIISAS</sequence>
<dbReference type="Pfam" id="PF04588">
    <property type="entry name" value="HIG_1_N"/>
    <property type="match status" value="1"/>
</dbReference>
<accession>A0A3B0ZUZ2</accession>
<evidence type="ECO:0000256" key="2">
    <source>
        <dbReference type="ARBA" id="ARBA00022692"/>
    </source>
</evidence>